<keyword evidence="4" id="KW-1185">Reference proteome</keyword>
<accession>A0AA39H5S8</accession>
<keyword evidence="1" id="KW-0175">Coiled coil</keyword>
<evidence type="ECO:0000313" key="3">
    <source>
        <dbReference type="EMBL" id="KAK0398818.1"/>
    </source>
</evidence>
<dbReference type="InterPro" id="IPR021109">
    <property type="entry name" value="Peptidase_aspartic_dom_sf"/>
</dbReference>
<feature type="compositionally biased region" description="Polar residues" evidence="2">
    <location>
        <begin position="200"/>
        <end position="217"/>
    </location>
</feature>
<organism evidence="3 4">
    <name type="scientific">Steinernema hermaphroditum</name>
    <dbReference type="NCBI Taxonomy" id="289476"/>
    <lineage>
        <taxon>Eukaryota</taxon>
        <taxon>Metazoa</taxon>
        <taxon>Ecdysozoa</taxon>
        <taxon>Nematoda</taxon>
        <taxon>Chromadorea</taxon>
        <taxon>Rhabditida</taxon>
        <taxon>Tylenchina</taxon>
        <taxon>Panagrolaimomorpha</taxon>
        <taxon>Strongyloidoidea</taxon>
        <taxon>Steinernematidae</taxon>
        <taxon>Steinernema</taxon>
    </lineage>
</organism>
<gene>
    <name evidence="3" type="ORF">QR680_002767</name>
</gene>
<evidence type="ECO:0000256" key="2">
    <source>
        <dbReference type="SAM" id="MobiDB-lite"/>
    </source>
</evidence>
<sequence>MMRDEWALSNNEDSRGKSESWMPRVKTSILSALLEQLPLYKIWQTAILVYVTITILLTQPLRQQNLSLNVTSNIEIVPERPHEDSQEVHHAVRSETVTITTSTAPILPTAPPEYDVERQEVMAIASHFSAQAVGRLNGIAMPILVDTGATLSIAHESLAPLLSANLRRINSAATGASGHEINLASQATVTLELAGHEADSQASVNANHASSRSSPPTTLAAYPYDYHALHPLEIQSSDLLSQPPTATGPPDHGATLSRHRCPREEAKNDELEALRRATEPTEHELQELKTTQANLKAERSQLQQDIAGFKHRIHDMERKLNEVQYIKRQYLKGRLHGLPPRLHHLASVPDGIRRPEGQPEVPEAPPKKN</sequence>
<dbReference type="GO" id="GO:0006508">
    <property type="term" value="P:proteolysis"/>
    <property type="evidence" value="ECO:0007669"/>
    <property type="project" value="InterPro"/>
</dbReference>
<feature type="region of interest" description="Disordered" evidence="2">
    <location>
        <begin position="199"/>
        <end position="218"/>
    </location>
</feature>
<dbReference type="EMBL" id="JAUCMV010000005">
    <property type="protein sequence ID" value="KAK0398818.1"/>
    <property type="molecule type" value="Genomic_DNA"/>
</dbReference>
<dbReference type="PROSITE" id="PS00141">
    <property type="entry name" value="ASP_PROTEASE"/>
    <property type="match status" value="1"/>
</dbReference>
<evidence type="ECO:0008006" key="5">
    <source>
        <dbReference type="Google" id="ProtNLM"/>
    </source>
</evidence>
<dbReference type="Gene3D" id="1.20.5.340">
    <property type="match status" value="1"/>
</dbReference>
<dbReference type="SUPFAM" id="SSF50630">
    <property type="entry name" value="Acid proteases"/>
    <property type="match status" value="1"/>
</dbReference>
<evidence type="ECO:0000313" key="4">
    <source>
        <dbReference type="Proteomes" id="UP001175271"/>
    </source>
</evidence>
<feature type="coiled-coil region" evidence="1">
    <location>
        <begin position="285"/>
        <end position="319"/>
    </location>
</feature>
<reference evidence="3" key="1">
    <citation type="submission" date="2023-06" db="EMBL/GenBank/DDBJ databases">
        <title>Genomic analysis of the entomopathogenic nematode Steinernema hermaphroditum.</title>
        <authorList>
            <person name="Schwarz E.M."/>
            <person name="Heppert J.K."/>
            <person name="Baniya A."/>
            <person name="Schwartz H.T."/>
            <person name="Tan C.-H."/>
            <person name="Antoshechkin I."/>
            <person name="Sternberg P.W."/>
            <person name="Goodrich-Blair H."/>
            <person name="Dillman A.R."/>
        </authorList>
    </citation>
    <scope>NUCLEOTIDE SEQUENCE</scope>
    <source>
        <strain evidence="3">PS9179</strain>
        <tissue evidence="3">Whole animal</tissue>
    </source>
</reference>
<feature type="region of interest" description="Disordered" evidence="2">
    <location>
        <begin position="340"/>
        <end position="369"/>
    </location>
</feature>
<feature type="compositionally biased region" description="Basic and acidic residues" evidence="2">
    <location>
        <begin position="1"/>
        <end position="18"/>
    </location>
</feature>
<comment type="caution">
    <text evidence="3">The sequence shown here is derived from an EMBL/GenBank/DDBJ whole genome shotgun (WGS) entry which is preliminary data.</text>
</comment>
<dbReference type="AlphaFoldDB" id="A0AA39H5S8"/>
<proteinExistence type="predicted"/>
<dbReference type="GO" id="GO:0004190">
    <property type="term" value="F:aspartic-type endopeptidase activity"/>
    <property type="evidence" value="ECO:0007669"/>
    <property type="project" value="InterPro"/>
</dbReference>
<name>A0AA39H5S8_9BILA</name>
<feature type="region of interest" description="Disordered" evidence="2">
    <location>
        <begin position="1"/>
        <end position="20"/>
    </location>
</feature>
<protein>
    <recommendedName>
        <fullName evidence="5">Peptidase A2 domain-containing protein</fullName>
    </recommendedName>
</protein>
<dbReference type="InterPro" id="IPR001969">
    <property type="entry name" value="Aspartic_peptidase_AS"/>
</dbReference>
<dbReference type="Proteomes" id="UP001175271">
    <property type="component" value="Unassembled WGS sequence"/>
</dbReference>
<feature type="region of interest" description="Disordered" evidence="2">
    <location>
        <begin position="239"/>
        <end position="262"/>
    </location>
</feature>
<evidence type="ECO:0000256" key="1">
    <source>
        <dbReference type="SAM" id="Coils"/>
    </source>
</evidence>